<sequence>MIKKCIICITLLTSVIAFSQRNTSSPYSFYGLGEVKFRGTESSRAMGGLGIEGDSISLNLLNPASYSSLRLTSFAVGGTTTFSNLKNESEKEKAKSTSLDYIAVGIPMGDFGASFGLIPFSAVGYNISNSGEDEFGNQTNKTSFGEGNINRFFVGGSYSVNKNLSLGVDLQYNFGNIDTETIEGISILQLQSRERNSSRITGTSFNFGALYNRKITDKYKLYASLTYSPEAKLTSKNERNLATVTYSSSGSENINNQEDVVVNDTNLKIPSKLAVGLGIGETNKWLIGTEVTFQKNSQLVNRFDDFNNGTYEDSQKYVIGGYYIPKFDSYSSYLSRVVYRAGFRYENIGLVIKDQSIEDYGMNFGLGLPLGFSKIDLGFEMGVRGTQYNNLIRENYFNISVGLSLSDKWFKKRKID</sequence>
<feature type="signal peptide" evidence="1">
    <location>
        <begin position="1"/>
        <end position="19"/>
    </location>
</feature>
<feature type="chain" id="PRO_5046010512" description="Long-chain fatty acid transport protein" evidence="1">
    <location>
        <begin position="20"/>
        <end position="416"/>
    </location>
</feature>
<evidence type="ECO:0008006" key="4">
    <source>
        <dbReference type="Google" id="ProtNLM"/>
    </source>
</evidence>
<dbReference type="Gene3D" id="2.40.160.60">
    <property type="entry name" value="Outer membrane protein transport protein (OMPP1/FadL/TodX)"/>
    <property type="match status" value="1"/>
</dbReference>
<reference evidence="2 3" key="3">
    <citation type="submission" date="2020-02" db="EMBL/GenBank/DDBJ databases">
        <title>Flavobacterium profundi sp. nov., isolated from a deep-sea seamount.</title>
        <authorList>
            <person name="Zhang D.-C."/>
        </authorList>
    </citation>
    <scope>NUCLEOTIDE SEQUENCE [LARGE SCALE GENOMIC DNA]</scope>
    <source>
        <strain evidence="2 3">EC11</strain>
    </source>
</reference>
<accession>A0ABX0IW36</accession>
<organism evidence="2 3">
    <name type="scientific">Flavobacterium jejuense</name>
    <dbReference type="NCBI Taxonomy" id="1544455"/>
    <lineage>
        <taxon>Bacteria</taxon>
        <taxon>Pseudomonadati</taxon>
        <taxon>Bacteroidota</taxon>
        <taxon>Flavobacteriia</taxon>
        <taxon>Flavobacteriales</taxon>
        <taxon>Flavobacteriaceae</taxon>
        <taxon>Flavobacterium</taxon>
    </lineage>
</organism>
<keyword evidence="3" id="KW-1185">Reference proteome</keyword>
<gene>
    <name evidence="2" type="ORF">FIA58_017180</name>
</gene>
<evidence type="ECO:0000256" key="1">
    <source>
        <dbReference type="SAM" id="SignalP"/>
    </source>
</evidence>
<evidence type="ECO:0000313" key="3">
    <source>
        <dbReference type="Proteomes" id="UP000817854"/>
    </source>
</evidence>
<dbReference type="RefSeq" id="WP_140963930.1">
    <property type="nucleotide sequence ID" value="NZ_VEVQ02000014.1"/>
</dbReference>
<comment type="caution">
    <text evidence="2">The sequence shown here is derived from an EMBL/GenBank/DDBJ whole genome shotgun (WGS) entry which is preliminary data.</text>
</comment>
<name>A0ABX0IW36_9FLAO</name>
<dbReference type="Proteomes" id="UP000817854">
    <property type="component" value="Unassembled WGS sequence"/>
</dbReference>
<dbReference type="EMBL" id="VEVQ02000014">
    <property type="protein sequence ID" value="NHN27415.1"/>
    <property type="molecule type" value="Genomic_DNA"/>
</dbReference>
<evidence type="ECO:0000313" key="2">
    <source>
        <dbReference type="EMBL" id="NHN27415.1"/>
    </source>
</evidence>
<reference evidence="2 3" key="2">
    <citation type="submission" date="2019-05" db="EMBL/GenBank/DDBJ databases">
        <authorList>
            <person name="Lianzixin W."/>
        </authorList>
    </citation>
    <scope>NUCLEOTIDE SEQUENCE [LARGE SCALE GENOMIC DNA]</scope>
    <source>
        <strain evidence="2 3">EC11</strain>
    </source>
</reference>
<protein>
    <recommendedName>
        <fullName evidence="4">Long-chain fatty acid transport protein</fullName>
    </recommendedName>
</protein>
<dbReference type="SUPFAM" id="SSF56935">
    <property type="entry name" value="Porins"/>
    <property type="match status" value="1"/>
</dbReference>
<keyword evidence="1" id="KW-0732">Signal</keyword>
<proteinExistence type="predicted"/>
<reference evidence="3" key="1">
    <citation type="submission" date="2019-05" db="EMBL/GenBank/DDBJ databases">
        <title>Flavobacterium profundi sp. nov., isolated from a deep-sea seamount.</title>
        <authorList>
            <person name="Zhang D.-C."/>
        </authorList>
    </citation>
    <scope>NUCLEOTIDE SEQUENCE [LARGE SCALE GENOMIC DNA]</scope>
    <source>
        <strain evidence="3">EC11</strain>
    </source>
</reference>